<dbReference type="OrthoDB" id="3267806at2759"/>
<reference evidence="2 3" key="1">
    <citation type="journal article" date="2020" name="ISME J.">
        <title>Uncovering the hidden diversity of litter-decomposition mechanisms in mushroom-forming fungi.</title>
        <authorList>
            <person name="Floudas D."/>
            <person name="Bentzer J."/>
            <person name="Ahren D."/>
            <person name="Johansson T."/>
            <person name="Persson P."/>
            <person name="Tunlid A."/>
        </authorList>
    </citation>
    <scope>NUCLEOTIDE SEQUENCE [LARGE SCALE GENOMIC DNA]</scope>
    <source>
        <strain evidence="2 3">CBS 146.42</strain>
    </source>
</reference>
<feature type="transmembrane region" description="Helical" evidence="1">
    <location>
        <begin position="139"/>
        <end position="163"/>
    </location>
</feature>
<keyword evidence="3" id="KW-1185">Reference proteome</keyword>
<name>A0A8H5CRT1_9AGAR</name>
<proteinExistence type="predicted"/>
<gene>
    <name evidence="2" type="ORF">D9756_010549</name>
</gene>
<organism evidence="2 3">
    <name type="scientific">Leucocoprinus leucothites</name>
    <dbReference type="NCBI Taxonomy" id="201217"/>
    <lineage>
        <taxon>Eukaryota</taxon>
        <taxon>Fungi</taxon>
        <taxon>Dikarya</taxon>
        <taxon>Basidiomycota</taxon>
        <taxon>Agaricomycotina</taxon>
        <taxon>Agaricomycetes</taxon>
        <taxon>Agaricomycetidae</taxon>
        <taxon>Agaricales</taxon>
        <taxon>Agaricineae</taxon>
        <taxon>Agaricaceae</taxon>
        <taxon>Leucocoprinus</taxon>
    </lineage>
</organism>
<evidence type="ECO:0000256" key="1">
    <source>
        <dbReference type="SAM" id="Phobius"/>
    </source>
</evidence>
<keyword evidence="1" id="KW-0472">Membrane</keyword>
<feature type="transmembrane region" description="Helical" evidence="1">
    <location>
        <begin position="175"/>
        <end position="199"/>
    </location>
</feature>
<feature type="transmembrane region" description="Helical" evidence="1">
    <location>
        <begin position="211"/>
        <end position="232"/>
    </location>
</feature>
<accession>A0A8H5CRT1</accession>
<evidence type="ECO:0008006" key="4">
    <source>
        <dbReference type="Google" id="ProtNLM"/>
    </source>
</evidence>
<dbReference type="Proteomes" id="UP000559027">
    <property type="component" value="Unassembled WGS sequence"/>
</dbReference>
<keyword evidence="1" id="KW-0812">Transmembrane</keyword>
<protein>
    <recommendedName>
        <fullName evidence="4">Transmembrane protein</fullName>
    </recommendedName>
</protein>
<evidence type="ECO:0000313" key="2">
    <source>
        <dbReference type="EMBL" id="KAF5346821.1"/>
    </source>
</evidence>
<feature type="transmembrane region" description="Helical" evidence="1">
    <location>
        <begin position="25"/>
        <end position="44"/>
    </location>
</feature>
<evidence type="ECO:0000313" key="3">
    <source>
        <dbReference type="Proteomes" id="UP000559027"/>
    </source>
</evidence>
<keyword evidence="1" id="KW-1133">Transmembrane helix</keyword>
<comment type="caution">
    <text evidence="2">The sequence shown here is derived from an EMBL/GenBank/DDBJ whole genome shotgun (WGS) entry which is preliminary data.</text>
</comment>
<feature type="transmembrane region" description="Helical" evidence="1">
    <location>
        <begin position="56"/>
        <end position="76"/>
    </location>
</feature>
<dbReference type="EMBL" id="JAACJO010000029">
    <property type="protein sequence ID" value="KAF5346821.1"/>
    <property type="molecule type" value="Genomic_DNA"/>
</dbReference>
<sequence length="286" mass="30952">MNNTPSHCQAPPAAIETSLIVGSNISSFCYGIMILLGFLSFNALRRQSGGKSPRVRIGLMCWILVTVIVGTTEQALDISIVVNQLAANGGRCTSEDDLVSSPFGGNIGVVWLLTEVLADGLLVWRCYMIAASFDRRWLLAWLVPLILYIGAIVLGVVLLAQYTLLPKQGKLANDLLVIVVGVSLLLNVIISSSIVLLLIHFKNIATKSASLIIVSDVLTVTTLVLRSSILLIPLQMWDKAQAIASLLIIYQVARGVDYFSGKDEVTSDIQQNSSNMSILDVKPEEV</sequence>
<feature type="transmembrane region" description="Helical" evidence="1">
    <location>
        <begin position="107"/>
        <end position="127"/>
    </location>
</feature>
<dbReference type="AlphaFoldDB" id="A0A8H5CRT1"/>